<proteinExistence type="inferred from homology"/>
<protein>
    <submittedName>
        <fullName evidence="4">[NiFe] hydrogenase metallocenter assembly protein HypD</fullName>
    </submittedName>
</protein>
<name>A0A448KNC3_CAMUP</name>
<dbReference type="AlphaFoldDB" id="A0A448KNC3"/>
<organism evidence="4 5">
    <name type="scientific">Campylobacter upsaliensis</name>
    <dbReference type="NCBI Taxonomy" id="28080"/>
    <lineage>
        <taxon>Bacteria</taxon>
        <taxon>Pseudomonadati</taxon>
        <taxon>Campylobacterota</taxon>
        <taxon>Epsilonproteobacteria</taxon>
        <taxon>Campylobacterales</taxon>
        <taxon>Campylobacteraceae</taxon>
        <taxon>Campylobacter</taxon>
    </lineage>
</organism>
<reference evidence="4 5" key="1">
    <citation type="submission" date="2018-12" db="EMBL/GenBank/DDBJ databases">
        <authorList>
            <consortium name="Pathogen Informatics"/>
        </authorList>
    </citation>
    <scope>NUCLEOTIDE SEQUENCE [LARGE SCALE GENOMIC DNA]</scope>
    <source>
        <strain evidence="4 5">NCTC11541</strain>
    </source>
</reference>
<dbReference type="GO" id="GO:0005506">
    <property type="term" value="F:iron ion binding"/>
    <property type="evidence" value="ECO:0007669"/>
    <property type="project" value="TreeGrafter"/>
</dbReference>
<dbReference type="GO" id="GO:0070025">
    <property type="term" value="F:carbon monoxide binding"/>
    <property type="evidence" value="ECO:0007669"/>
    <property type="project" value="TreeGrafter"/>
</dbReference>
<dbReference type="InterPro" id="IPR042243">
    <property type="entry name" value="HypD_1"/>
</dbReference>
<dbReference type="Pfam" id="PF01924">
    <property type="entry name" value="HypD"/>
    <property type="match status" value="1"/>
</dbReference>
<dbReference type="PANTHER" id="PTHR30149:SF0">
    <property type="entry name" value="HYDROGENASE MATURATION FACTOR HYPD"/>
    <property type="match status" value="1"/>
</dbReference>
<evidence type="ECO:0000256" key="1">
    <source>
        <dbReference type="ARBA" id="ARBA00007888"/>
    </source>
</evidence>
<dbReference type="InterPro" id="IPR002780">
    <property type="entry name" value="Hyd_form_HypD"/>
</dbReference>
<evidence type="ECO:0000256" key="3">
    <source>
        <dbReference type="ARBA" id="ARBA00023004"/>
    </source>
</evidence>
<keyword evidence="2" id="KW-0479">Metal-binding</keyword>
<evidence type="ECO:0000256" key="2">
    <source>
        <dbReference type="ARBA" id="ARBA00022723"/>
    </source>
</evidence>
<dbReference type="Gene3D" id="6.10.20.100">
    <property type="match status" value="1"/>
</dbReference>
<gene>
    <name evidence="4" type="primary">hypD_2</name>
    <name evidence="4" type="ORF">NCTC11541_00948</name>
</gene>
<dbReference type="Gene3D" id="3.40.50.11740">
    <property type="entry name" value="HypD, alpha/beta domain 2"/>
    <property type="match status" value="1"/>
</dbReference>
<sequence length="101" mass="11163">MVQKYFKPCDFEFRGLGLIKNGGLELREEFANYDASKLYDCEVKSKGENKACICGQILRGLAKPYECKVFGKVCTPKNPIGSCMVSGEGACAAYYKYAIGH</sequence>
<dbReference type="InterPro" id="IPR042244">
    <property type="entry name" value="HypD_2_sf"/>
</dbReference>
<dbReference type="Proteomes" id="UP000278157">
    <property type="component" value="Chromosome"/>
</dbReference>
<dbReference type="PANTHER" id="PTHR30149">
    <property type="entry name" value="HYDROGENASE PROTEIN ASSEMBLY PROTEIN HYPD"/>
    <property type="match status" value="1"/>
</dbReference>
<dbReference type="EMBL" id="LR134372">
    <property type="protein sequence ID" value="VEG84911.1"/>
    <property type="molecule type" value="Genomic_DNA"/>
</dbReference>
<accession>A0A448KNC3</accession>
<evidence type="ECO:0000313" key="5">
    <source>
        <dbReference type="Proteomes" id="UP000278157"/>
    </source>
</evidence>
<dbReference type="GO" id="GO:0051539">
    <property type="term" value="F:4 iron, 4 sulfur cluster binding"/>
    <property type="evidence" value="ECO:0007669"/>
    <property type="project" value="TreeGrafter"/>
</dbReference>
<comment type="similarity">
    <text evidence="1">Belongs to the HypD family.</text>
</comment>
<evidence type="ECO:0000313" key="4">
    <source>
        <dbReference type="EMBL" id="VEG84911.1"/>
    </source>
</evidence>
<keyword evidence="3" id="KW-0408">Iron</keyword>
<dbReference type="GO" id="GO:0051604">
    <property type="term" value="P:protein maturation"/>
    <property type="evidence" value="ECO:0007669"/>
    <property type="project" value="TreeGrafter"/>
</dbReference>